<dbReference type="KEGG" id="tut:107364677"/>
<evidence type="ECO:0000256" key="6">
    <source>
        <dbReference type="ARBA" id="ARBA00023136"/>
    </source>
</evidence>
<feature type="transmembrane region" description="Helical" evidence="7">
    <location>
        <begin position="678"/>
        <end position="697"/>
    </location>
</feature>
<feature type="transmembrane region" description="Helical" evidence="7">
    <location>
        <begin position="580"/>
        <end position="603"/>
    </location>
</feature>
<dbReference type="PANTHER" id="PTHR43038">
    <property type="entry name" value="ATP-BINDING CASSETTE, SUB-FAMILY H, MEMBER 1"/>
    <property type="match status" value="1"/>
</dbReference>
<evidence type="ECO:0000256" key="5">
    <source>
        <dbReference type="ARBA" id="ARBA00022989"/>
    </source>
</evidence>
<dbReference type="PROSITE" id="PS50893">
    <property type="entry name" value="ABC_TRANSPORTER_2"/>
    <property type="match status" value="1"/>
</dbReference>
<dbReference type="Proteomes" id="UP000015104">
    <property type="component" value="Unassembled WGS sequence"/>
</dbReference>
<evidence type="ECO:0000313" key="9">
    <source>
        <dbReference type="EnsemblMetazoa" id="tetur13g02010.1"/>
    </source>
</evidence>
<dbReference type="GO" id="GO:0005524">
    <property type="term" value="F:ATP binding"/>
    <property type="evidence" value="ECO:0007669"/>
    <property type="project" value="UniProtKB-KW"/>
</dbReference>
<evidence type="ECO:0000256" key="1">
    <source>
        <dbReference type="ARBA" id="ARBA00004141"/>
    </source>
</evidence>
<keyword evidence="3" id="KW-0547">Nucleotide-binding</keyword>
<evidence type="ECO:0000256" key="2">
    <source>
        <dbReference type="ARBA" id="ARBA00022692"/>
    </source>
</evidence>
<evidence type="ECO:0000313" key="10">
    <source>
        <dbReference type="Proteomes" id="UP000015104"/>
    </source>
</evidence>
<feature type="transmembrane region" description="Helical" evidence="7">
    <location>
        <begin position="615"/>
        <end position="635"/>
    </location>
</feature>
<keyword evidence="5 7" id="KW-1133">Transmembrane helix</keyword>
<dbReference type="Gene3D" id="3.40.50.300">
    <property type="entry name" value="P-loop containing nucleotide triphosphate hydrolases"/>
    <property type="match status" value="1"/>
</dbReference>
<keyword evidence="2 7" id="KW-0812">Transmembrane</keyword>
<evidence type="ECO:0000259" key="8">
    <source>
        <dbReference type="PROSITE" id="PS50893"/>
    </source>
</evidence>
<accession>T1KK14</accession>
<feature type="transmembrane region" description="Helical" evidence="7">
    <location>
        <begin position="509"/>
        <end position="527"/>
    </location>
</feature>
<dbReference type="Pfam" id="PF00005">
    <property type="entry name" value="ABC_tran"/>
    <property type="match status" value="1"/>
</dbReference>
<dbReference type="GO" id="GO:0016020">
    <property type="term" value="C:membrane"/>
    <property type="evidence" value="ECO:0007669"/>
    <property type="project" value="UniProtKB-SubCell"/>
</dbReference>
<dbReference type="Pfam" id="PF12698">
    <property type="entry name" value="ABC2_membrane_3"/>
    <property type="match status" value="1"/>
</dbReference>
<keyword evidence="10" id="KW-1185">Reference proteome</keyword>
<dbReference type="InterPro" id="IPR027417">
    <property type="entry name" value="P-loop_NTPase"/>
</dbReference>
<feature type="transmembrane region" description="Helical" evidence="7">
    <location>
        <begin position="548"/>
        <end position="574"/>
    </location>
</feature>
<evidence type="ECO:0000256" key="7">
    <source>
        <dbReference type="SAM" id="Phobius"/>
    </source>
</evidence>
<sequence>MSTDQSSVVNNNNGEDVLNCVEFAAIKANSLKLDLTSFGESNQVFKCLQLTVPSGSIFGLIGPSGCGKTTFFRTILGRYKITSGSLQVLGVNLTKHGLHQFGPEIGYMPQDIALDQDLTVQETLYFYGSLNKLTAKVISHRSHQLTAILGFDNFSRLVSHLSIGQQRRLSLACALLHQPKLALLDEPTVGSDPLLVNKIWDYLKSAQREWKMTVVVSTHYLEEVRRADQFAFLAQGFVLFEDSPHQFIVKSGSFNLEAAISCRYKKEMDNKMKVLTCQPVLPEEKSIKPVNLKIKCNQTFFHVYIWLLWRYYHRWMKHMVYRLIGVGLVHAMIITFCGLLYGHFPKDLSIGIVNRDNGSFAIRYIDLLRENPNHWSFPLYQDERSAHHDIEVGKLQGYLTIGPAFTNNFNQLASLGLSEYIDETLLHSGLITLTQDTVNRLKADSVELTTYIFLHNLIKESVSSEFSDASSYSSDDYLNRLQYVKMEPLFQTNGRLHDLAPTNIVIVKFFFQLVETVTVGMIVLWVTREFHEPTVERLFASGVTRLELACALVTITVLFLSPILFMSCVILTWTTGFPVSGAWLFVALVVPAIIIAGCTKAIWIGSMIPSSTFAILVTTSYGFIGIFIGSIFWPLESLPYFMIPLRNIYPYTESGLSAVRAMIYGDALLTPQVYSGVLYAWAQAFITTLFIVSWFSFSKHVHS</sequence>
<evidence type="ECO:0000256" key="3">
    <source>
        <dbReference type="ARBA" id="ARBA00022741"/>
    </source>
</evidence>
<dbReference type="PANTHER" id="PTHR43038:SF3">
    <property type="entry name" value="ABC TRANSPORTER G FAMILY MEMBER 20 ISOFORM X1"/>
    <property type="match status" value="1"/>
</dbReference>
<dbReference type="GO" id="GO:0016887">
    <property type="term" value="F:ATP hydrolysis activity"/>
    <property type="evidence" value="ECO:0007669"/>
    <property type="project" value="InterPro"/>
</dbReference>
<dbReference type="AlphaFoldDB" id="T1KK14"/>
<reference evidence="9" key="2">
    <citation type="submission" date="2015-06" db="UniProtKB">
        <authorList>
            <consortium name="EnsemblMetazoa"/>
        </authorList>
    </citation>
    <scope>IDENTIFICATION</scope>
</reference>
<dbReference type="EMBL" id="CAEY01000172">
    <property type="status" value="NOT_ANNOTATED_CDS"/>
    <property type="molecule type" value="Genomic_DNA"/>
</dbReference>
<dbReference type="eggNOG" id="KOG0059">
    <property type="taxonomic scope" value="Eukaryota"/>
</dbReference>
<keyword evidence="6 7" id="KW-0472">Membrane</keyword>
<comment type="subcellular location">
    <subcellularLocation>
        <location evidence="1">Membrane</location>
        <topology evidence="1">Multi-pass membrane protein</topology>
    </subcellularLocation>
</comment>
<dbReference type="InterPro" id="IPR003593">
    <property type="entry name" value="AAA+_ATPase"/>
</dbReference>
<organism evidence="9 10">
    <name type="scientific">Tetranychus urticae</name>
    <name type="common">Two-spotted spider mite</name>
    <dbReference type="NCBI Taxonomy" id="32264"/>
    <lineage>
        <taxon>Eukaryota</taxon>
        <taxon>Metazoa</taxon>
        <taxon>Ecdysozoa</taxon>
        <taxon>Arthropoda</taxon>
        <taxon>Chelicerata</taxon>
        <taxon>Arachnida</taxon>
        <taxon>Acari</taxon>
        <taxon>Acariformes</taxon>
        <taxon>Trombidiformes</taxon>
        <taxon>Prostigmata</taxon>
        <taxon>Eleutherengona</taxon>
        <taxon>Raphignathae</taxon>
        <taxon>Tetranychoidea</taxon>
        <taxon>Tetranychidae</taxon>
        <taxon>Tetranychus</taxon>
    </lineage>
</organism>
<feature type="domain" description="ABC transporter" evidence="8">
    <location>
        <begin position="26"/>
        <end position="260"/>
    </location>
</feature>
<dbReference type="EnsemblMetazoa" id="tetur13g02010.1">
    <property type="protein sequence ID" value="tetur13g02010.1"/>
    <property type="gene ID" value="tetur13g02010"/>
</dbReference>
<dbReference type="SUPFAM" id="SSF52540">
    <property type="entry name" value="P-loop containing nucleoside triphosphate hydrolases"/>
    <property type="match status" value="1"/>
</dbReference>
<dbReference type="SMART" id="SM00382">
    <property type="entry name" value="AAA"/>
    <property type="match status" value="1"/>
</dbReference>
<dbReference type="OrthoDB" id="422637at2759"/>
<name>T1KK14_TETUR</name>
<dbReference type="CDD" id="cd03230">
    <property type="entry name" value="ABC_DR_subfamily_A"/>
    <property type="match status" value="1"/>
</dbReference>
<evidence type="ECO:0000256" key="4">
    <source>
        <dbReference type="ARBA" id="ARBA00022840"/>
    </source>
</evidence>
<protein>
    <recommendedName>
        <fullName evidence="8">ABC transporter domain-containing protein</fullName>
    </recommendedName>
</protein>
<reference evidence="10" key="1">
    <citation type="submission" date="2011-08" db="EMBL/GenBank/DDBJ databases">
        <authorList>
            <person name="Rombauts S."/>
        </authorList>
    </citation>
    <scope>NUCLEOTIDE SEQUENCE</scope>
    <source>
        <strain evidence="10">London</strain>
    </source>
</reference>
<proteinExistence type="predicted"/>
<dbReference type="InterPro" id="IPR013525">
    <property type="entry name" value="ABC2_TM"/>
</dbReference>
<gene>
    <name evidence="9" type="primary">107364677</name>
</gene>
<feature type="transmembrane region" description="Helical" evidence="7">
    <location>
        <begin position="320"/>
        <end position="344"/>
    </location>
</feature>
<keyword evidence="4" id="KW-0067">ATP-binding</keyword>
<dbReference type="OMA" id="TREFHEP"/>
<dbReference type="HOGENOM" id="CLU_014367_1_0_1"/>
<dbReference type="GO" id="GO:0140359">
    <property type="term" value="F:ABC-type transporter activity"/>
    <property type="evidence" value="ECO:0007669"/>
    <property type="project" value="InterPro"/>
</dbReference>
<dbReference type="InterPro" id="IPR003439">
    <property type="entry name" value="ABC_transporter-like_ATP-bd"/>
</dbReference>